<keyword evidence="8" id="KW-0375">Hydrogen ion transport</keyword>
<keyword evidence="6 8" id="KW-0139">CF(1)</keyword>
<evidence type="ECO:0000256" key="6">
    <source>
        <dbReference type="ARBA" id="ARBA00023196"/>
    </source>
</evidence>
<comment type="subunit">
    <text evidence="8 9">F-type ATPases have 2 components, CF(1) - the catalytic core - and CF(0) - the membrane proton channel. CF(1) has five subunits: alpha(3), beta(3), gamma(1), delta(1), epsilon(1). CF(0) has three main subunits: a, b and c.</text>
</comment>
<dbReference type="Proteomes" id="UP000178419">
    <property type="component" value="Unassembled WGS sequence"/>
</dbReference>
<dbReference type="CDD" id="cd12152">
    <property type="entry name" value="F1-ATPase_delta"/>
    <property type="match status" value="1"/>
</dbReference>
<evidence type="ECO:0000313" key="12">
    <source>
        <dbReference type="EMBL" id="OGM20534.1"/>
    </source>
</evidence>
<dbReference type="SUPFAM" id="SSF46604">
    <property type="entry name" value="Epsilon subunit of F1F0-ATP synthase C-terminal domain"/>
    <property type="match status" value="1"/>
</dbReference>
<protein>
    <recommendedName>
        <fullName evidence="8">ATP synthase epsilon chain</fullName>
    </recommendedName>
    <alternativeName>
        <fullName evidence="8">ATP synthase F1 sector epsilon subunit</fullName>
    </alternativeName>
    <alternativeName>
        <fullName evidence="8">F-ATPase epsilon subunit</fullName>
    </alternativeName>
</protein>
<dbReference type="AlphaFoldDB" id="A0A1F7XZQ0"/>
<dbReference type="EMBL" id="MGGE01000040">
    <property type="protein sequence ID" value="OGM20534.1"/>
    <property type="molecule type" value="Genomic_DNA"/>
</dbReference>
<name>A0A1F7XZQ0_9BACT</name>
<comment type="similarity">
    <text evidence="2 8 9">Belongs to the ATPase epsilon chain family.</text>
</comment>
<dbReference type="InterPro" id="IPR001469">
    <property type="entry name" value="ATP_synth_F1_dsu/esu"/>
</dbReference>
<reference evidence="12 13" key="1">
    <citation type="journal article" date="2016" name="Nat. Commun.">
        <title>Thousands of microbial genomes shed light on interconnected biogeochemical processes in an aquifer system.</title>
        <authorList>
            <person name="Anantharaman K."/>
            <person name="Brown C.T."/>
            <person name="Hug L.A."/>
            <person name="Sharon I."/>
            <person name="Castelle C.J."/>
            <person name="Probst A.J."/>
            <person name="Thomas B.C."/>
            <person name="Singh A."/>
            <person name="Wilkins M.J."/>
            <person name="Karaoz U."/>
            <person name="Brodie E.L."/>
            <person name="Williams K.H."/>
            <person name="Hubbard S.S."/>
            <person name="Banfield J.F."/>
        </authorList>
    </citation>
    <scope>NUCLEOTIDE SEQUENCE [LARGE SCALE GENOMIC DNA]</scope>
</reference>
<dbReference type="InterPro" id="IPR036794">
    <property type="entry name" value="ATP_F1_dsu/esu_C_sf"/>
</dbReference>
<proteinExistence type="inferred from homology"/>
<accession>A0A1F7XZQ0</accession>
<evidence type="ECO:0000256" key="9">
    <source>
        <dbReference type="RuleBase" id="RU003656"/>
    </source>
</evidence>
<dbReference type="PANTHER" id="PTHR13822">
    <property type="entry name" value="ATP SYNTHASE DELTA/EPSILON CHAIN"/>
    <property type="match status" value="1"/>
</dbReference>
<keyword evidence="8" id="KW-1003">Cell membrane</keyword>
<organism evidence="12 13">
    <name type="scientific">Candidatus Woesebacteria bacterium RIFCSPHIGHO2_01_FULL_38_9</name>
    <dbReference type="NCBI Taxonomy" id="1802492"/>
    <lineage>
        <taxon>Bacteria</taxon>
        <taxon>Candidatus Woeseibacteriota</taxon>
    </lineage>
</organism>
<dbReference type="HAMAP" id="MF_00530">
    <property type="entry name" value="ATP_synth_epsil_bac"/>
    <property type="match status" value="1"/>
</dbReference>
<evidence type="ECO:0000256" key="2">
    <source>
        <dbReference type="ARBA" id="ARBA00005712"/>
    </source>
</evidence>
<dbReference type="GO" id="GO:0046933">
    <property type="term" value="F:proton-transporting ATP synthase activity, rotational mechanism"/>
    <property type="evidence" value="ECO:0007669"/>
    <property type="project" value="UniProtKB-UniRule"/>
</dbReference>
<keyword evidence="7 8" id="KW-0066">ATP synthesis</keyword>
<gene>
    <name evidence="8" type="primary">atpC</name>
    <name evidence="12" type="ORF">A2714_04060</name>
</gene>
<dbReference type="PANTHER" id="PTHR13822:SF10">
    <property type="entry name" value="ATP SYNTHASE EPSILON CHAIN, CHLOROPLASTIC"/>
    <property type="match status" value="1"/>
</dbReference>
<sequence>MNFLKLRISSPEKLVFEESELLSVTIPTANGEITILPGHIPLVSKVIHGEIVARKRDKEHSLITTEGFLKLSAAGEIEILSDYAERSEDIEIAKVERAKKLAEETMREKKSESEFILAEAELRKTLLELKIAQKRRSKVKGI</sequence>
<dbReference type="GO" id="GO:0005524">
    <property type="term" value="F:ATP binding"/>
    <property type="evidence" value="ECO:0007669"/>
    <property type="project" value="UniProtKB-UniRule"/>
</dbReference>
<evidence type="ECO:0000256" key="3">
    <source>
        <dbReference type="ARBA" id="ARBA00022448"/>
    </source>
</evidence>
<dbReference type="InterPro" id="IPR036771">
    <property type="entry name" value="ATPsynth_dsu/esu_N"/>
</dbReference>
<evidence type="ECO:0000256" key="5">
    <source>
        <dbReference type="ARBA" id="ARBA00023136"/>
    </source>
</evidence>
<evidence type="ECO:0000256" key="10">
    <source>
        <dbReference type="SAM" id="Coils"/>
    </source>
</evidence>
<dbReference type="InterPro" id="IPR020546">
    <property type="entry name" value="ATP_synth_F1_dsu/esu_N"/>
</dbReference>
<evidence type="ECO:0000256" key="8">
    <source>
        <dbReference type="HAMAP-Rule" id="MF_00530"/>
    </source>
</evidence>
<evidence type="ECO:0000259" key="11">
    <source>
        <dbReference type="Pfam" id="PF02823"/>
    </source>
</evidence>
<evidence type="ECO:0000256" key="7">
    <source>
        <dbReference type="ARBA" id="ARBA00023310"/>
    </source>
</evidence>
<keyword evidence="10" id="KW-0175">Coiled coil</keyword>
<keyword evidence="4 8" id="KW-0406">Ion transport</keyword>
<comment type="subcellular location">
    <subcellularLocation>
        <location evidence="1 8">Cell membrane</location>
        <topology evidence="1 8">Peripheral membrane protein</topology>
    </subcellularLocation>
</comment>
<dbReference type="Gene3D" id="2.60.15.10">
    <property type="entry name" value="F0F1 ATP synthase delta/epsilon subunit, N-terminal"/>
    <property type="match status" value="1"/>
</dbReference>
<keyword evidence="5 8" id="KW-0472">Membrane</keyword>
<dbReference type="NCBIfam" id="TIGR01216">
    <property type="entry name" value="ATP_synt_epsi"/>
    <property type="match status" value="1"/>
</dbReference>
<dbReference type="Gene3D" id="1.20.5.440">
    <property type="entry name" value="ATP synthase delta/epsilon subunit, C-terminal domain"/>
    <property type="match status" value="1"/>
</dbReference>
<comment type="function">
    <text evidence="8">Produces ATP from ADP in the presence of a proton gradient across the membrane.</text>
</comment>
<feature type="coiled-coil region" evidence="10">
    <location>
        <begin position="92"/>
        <end position="137"/>
    </location>
</feature>
<keyword evidence="3 8" id="KW-0813">Transport</keyword>
<dbReference type="SUPFAM" id="SSF51344">
    <property type="entry name" value="Epsilon subunit of F1F0-ATP synthase N-terminal domain"/>
    <property type="match status" value="1"/>
</dbReference>
<comment type="caution">
    <text evidence="12">The sequence shown here is derived from an EMBL/GenBank/DDBJ whole genome shotgun (WGS) entry which is preliminary data.</text>
</comment>
<feature type="domain" description="ATP synthase F1 complex delta/epsilon subunit N-terminal" evidence="11">
    <location>
        <begin position="4"/>
        <end position="83"/>
    </location>
</feature>
<dbReference type="GO" id="GO:0005886">
    <property type="term" value="C:plasma membrane"/>
    <property type="evidence" value="ECO:0007669"/>
    <property type="project" value="UniProtKB-SubCell"/>
</dbReference>
<dbReference type="GO" id="GO:0045259">
    <property type="term" value="C:proton-transporting ATP synthase complex"/>
    <property type="evidence" value="ECO:0007669"/>
    <property type="project" value="UniProtKB-KW"/>
</dbReference>
<evidence type="ECO:0000256" key="4">
    <source>
        <dbReference type="ARBA" id="ARBA00023065"/>
    </source>
</evidence>
<evidence type="ECO:0000313" key="13">
    <source>
        <dbReference type="Proteomes" id="UP000178419"/>
    </source>
</evidence>
<evidence type="ECO:0000256" key="1">
    <source>
        <dbReference type="ARBA" id="ARBA00004202"/>
    </source>
</evidence>
<dbReference type="Pfam" id="PF02823">
    <property type="entry name" value="ATP-synt_DE_N"/>
    <property type="match status" value="1"/>
</dbReference>